<comment type="caution">
    <text evidence="10">The sequence shown here is derived from an EMBL/GenBank/DDBJ whole genome shotgun (WGS) entry which is preliminary data.</text>
</comment>
<keyword evidence="7 9" id="KW-0472">Membrane</keyword>
<keyword evidence="5 9" id="KW-0812">Transmembrane</keyword>
<dbReference type="Proteomes" id="UP000271227">
    <property type="component" value="Unassembled WGS sequence"/>
</dbReference>
<evidence type="ECO:0000256" key="3">
    <source>
        <dbReference type="ARBA" id="ARBA00022475"/>
    </source>
</evidence>
<dbReference type="PANTHER" id="PTHR30574:SF1">
    <property type="entry name" value="SULPHUR TRANSPORT DOMAIN-CONTAINING PROTEIN"/>
    <property type="match status" value="1"/>
</dbReference>
<feature type="transmembrane region" description="Helical" evidence="9">
    <location>
        <begin position="89"/>
        <end position="106"/>
    </location>
</feature>
<dbReference type="InParanoid" id="A0A3M0CX52"/>
<keyword evidence="4" id="KW-0997">Cell inner membrane</keyword>
<sequence>MTIDMAHFTPLSGLIGGMLIGLAAVVLMAGPGRIMGLSGIVNGVAGALTDPASWRDKSWRLAFLTGTLAAPILYMAVSGKTVPVILTDTPTMLVAGGFLVGLGTRIGGGCTSGHGICGLSRLSPRSFAAVATFMATAMITVALAG</sequence>
<name>A0A3M0CX52_9PROT</name>
<dbReference type="RefSeq" id="WP_121938354.1">
    <property type="nucleotide sequence ID" value="NZ_REFR01000010.1"/>
</dbReference>
<comment type="similarity">
    <text evidence="8">Belongs to the TsuA/YedE (TC 9.B.102) family.</text>
</comment>
<dbReference type="EMBL" id="REFR01000010">
    <property type="protein sequence ID" value="RMB08383.1"/>
    <property type="molecule type" value="Genomic_DNA"/>
</dbReference>
<feature type="transmembrane region" description="Helical" evidence="9">
    <location>
        <begin position="59"/>
        <end position="77"/>
    </location>
</feature>
<evidence type="ECO:0000256" key="5">
    <source>
        <dbReference type="ARBA" id="ARBA00022692"/>
    </source>
</evidence>
<dbReference type="PANTHER" id="PTHR30574">
    <property type="entry name" value="INNER MEMBRANE PROTEIN YEDE"/>
    <property type="match status" value="1"/>
</dbReference>
<evidence type="ECO:0000256" key="7">
    <source>
        <dbReference type="ARBA" id="ARBA00023136"/>
    </source>
</evidence>
<reference evidence="10 11" key="1">
    <citation type="submission" date="2018-10" db="EMBL/GenBank/DDBJ databases">
        <title>Genomic Encyclopedia of Archaeal and Bacterial Type Strains, Phase II (KMG-II): from individual species to whole genera.</title>
        <authorList>
            <person name="Goeker M."/>
        </authorList>
    </citation>
    <scope>NUCLEOTIDE SEQUENCE [LARGE SCALE GENOMIC DNA]</scope>
    <source>
        <strain evidence="10 11">DSM 25217</strain>
    </source>
</reference>
<organism evidence="10 11">
    <name type="scientific">Eilatimonas milleporae</name>
    <dbReference type="NCBI Taxonomy" id="911205"/>
    <lineage>
        <taxon>Bacteria</taxon>
        <taxon>Pseudomonadati</taxon>
        <taxon>Pseudomonadota</taxon>
        <taxon>Alphaproteobacteria</taxon>
        <taxon>Kordiimonadales</taxon>
        <taxon>Kordiimonadaceae</taxon>
        <taxon>Eilatimonas</taxon>
    </lineage>
</organism>
<gene>
    <name evidence="10" type="ORF">BXY39_1016</name>
</gene>
<keyword evidence="2" id="KW-0813">Transport</keyword>
<keyword evidence="6 9" id="KW-1133">Transmembrane helix</keyword>
<dbReference type="InterPro" id="IPR007272">
    <property type="entry name" value="Sulf_transp_TsuA/YedE"/>
</dbReference>
<keyword evidence="3" id="KW-1003">Cell membrane</keyword>
<keyword evidence="11" id="KW-1185">Reference proteome</keyword>
<dbReference type="OrthoDB" id="9814020at2"/>
<evidence type="ECO:0000313" key="10">
    <source>
        <dbReference type="EMBL" id="RMB08383.1"/>
    </source>
</evidence>
<accession>A0A3M0CX52</accession>
<evidence type="ECO:0000256" key="2">
    <source>
        <dbReference type="ARBA" id="ARBA00022448"/>
    </source>
</evidence>
<evidence type="ECO:0000256" key="9">
    <source>
        <dbReference type="SAM" id="Phobius"/>
    </source>
</evidence>
<dbReference type="GO" id="GO:0005886">
    <property type="term" value="C:plasma membrane"/>
    <property type="evidence" value="ECO:0007669"/>
    <property type="project" value="UniProtKB-SubCell"/>
</dbReference>
<evidence type="ECO:0000256" key="4">
    <source>
        <dbReference type="ARBA" id="ARBA00022519"/>
    </source>
</evidence>
<dbReference type="Pfam" id="PF04143">
    <property type="entry name" value="Sulf_transp"/>
    <property type="match status" value="1"/>
</dbReference>
<protein>
    <submittedName>
        <fullName evidence="10">Uncharacterized protein</fullName>
    </submittedName>
</protein>
<proteinExistence type="inferred from homology"/>
<evidence type="ECO:0000256" key="8">
    <source>
        <dbReference type="ARBA" id="ARBA00035655"/>
    </source>
</evidence>
<evidence type="ECO:0000256" key="6">
    <source>
        <dbReference type="ARBA" id="ARBA00022989"/>
    </source>
</evidence>
<feature type="transmembrane region" description="Helical" evidence="9">
    <location>
        <begin position="6"/>
        <end position="29"/>
    </location>
</feature>
<comment type="subcellular location">
    <subcellularLocation>
        <location evidence="1">Cell inner membrane</location>
        <topology evidence="1">Multi-pass membrane protein</topology>
    </subcellularLocation>
</comment>
<feature type="transmembrane region" description="Helical" evidence="9">
    <location>
        <begin position="127"/>
        <end position="144"/>
    </location>
</feature>
<evidence type="ECO:0000256" key="1">
    <source>
        <dbReference type="ARBA" id="ARBA00004429"/>
    </source>
</evidence>
<evidence type="ECO:0000313" key="11">
    <source>
        <dbReference type="Proteomes" id="UP000271227"/>
    </source>
</evidence>
<dbReference type="AlphaFoldDB" id="A0A3M0CX52"/>